<evidence type="ECO:0000313" key="3">
    <source>
        <dbReference type="Proteomes" id="UP000735302"/>
    </source>
</evidence>
<dbReference type="AlphaFoldDB" id="A0AAV3Z4Y6"/>
<comment type="caution">
    <text evidence="2">The sequence shown here is derived from an EMBL/GenBank/DDBJ whole genome shotgun (WGS) entry which is preliminary data.</text>
</comment>
<organism evidence="2 3">
    <name type="scientific">Plakobranchus ocellatus</name>
    <dbReference type="NCBI Taxonomy" id="259542"/>
    <lineage>
        <taxon>Eukaryota</taxon>
        <taxon>Metazoa</taxon>
        <taxon>Spiralia</taxon>
        <taxon>Lophotrochozoa</taxon>
        <taxon>Mollusca</taxon>
        <taxon>Gastropoda</taxon>
        <taxon>Heterobranchia</taxon>
        <taxon>Euthyneura</taxon>
        <taxon>Panpulmonata</taxon>
        <taxon>Sacoglossa</taxon>
        <taxon>Placobranchoidea</taxon>
        <taxon>Plakobranchidae</taxon>
        <taxon>Plakobranchus</taxon>
    </lineage>
</organism>
<evidence type="ECO:0008006" key="4">
    <source>
        <dbReference type="Google" id="ProtNLM"/>
    </source>
</evidence>
<gene>
    <name evidence="2" type="ORF">PoB_001609200</name>
</gene>
<sequence>MRGACVYGCVCVCVRSRLSALCRLVVSKPRVFQARNRPGKRAREGKPCIDRARATTSPRARPSPHLPASAAWLTSSGLGQADVLVR</sequence>
<evidence type="ECO:0000256" key="1">
    <source>
        <dbReference type="SAM" id="MobiDB-lite"/>
    </source>
</evidence>
<protein>
    <recommendedName>
        <fullName evidence="4">Secreted protein</fullName>
    </recommendedName>
</protein>
<feature type="compositionally biased region" description="Basic and acidic residues" evidence="1">
    <location>
        <begin position="41"/>
        <end position="53"/>
    </location>
</feature>
<accession>A0AAV3Z4Y6</accession>
<keyword evidence="3" id="KW-1185">Reference proteome</keyword>
<evidence type="ECO:0000313" key="2">
    <source>
        <dbReference type="EMBL" id="GFN89586.1"/>
    </source>
</evidence>
<dbReference type="EMBL" id="BLXT01001944">
    <property type="protein sequence ID" value="GFN89586.1"/>
    <property type="molecule type" value="Genomic_DNA"/>
</dbReference>
<feature type="region of interest" description="Disordered" evidence="1">
    <location>
        <begin position="36"/>
        <end position="71"/>
    </location>
</feature>
<dbReference type="Proteomes" id="UP000735302">
    <property type="component" value="Unassembled WGS sequence"/>
</dbReference>
<proteinExistence type="predicted"/>
<reference evidence="2 3" key="1">
    <citation type="journal article" date="2021" name="Elife">
        <title>Chloroplast acquisition without the gene transfer in kleptoplastic sea slugs, Plakobranchus ocellatus.</title>
        <authorList>
            <person name="Maeda T."/>
            <person name="Takahashi S."/>
            <person name="Yoshida T."/>
            <person name="Shimamura S."/>
            <person name="Takaki Y."/>
            <person name="Nagai Y."/>
            <person name="Toyoda A."/>
            <person name="Suzuki Y."/>
            <person name="Arimoto A."/>
            <person name="Ishii H."/>
            <person name="Satoh N."/>
            <person name="Nishiyama T."/>
            <person name="Hasebe M."/>
            <person name="Maruyama T."/>
            <person name="Minagawa J."/>
            <person name="Obokata J."/>
            <person name="Shigenobu S."/>
        </authorList>
    </citation>
    <scope>NUCLEOTIDE SEQUENCE [LARGE SCALE GENOMIC DNA]</scope>
</reference>
<name>A0AAV3Z4Y6_9GAST</name>